<accession>A0ABU8ZMJ1</accession>
<evidence type="ECO:0000256" key="3">
    <source>
        <dbReference type="ARBA" id="ARBA00022630"/>
    </source>
</evidence>
<organism evidence="13 14">
    <name type="scientific">Bifidobacterium favimelis</name>
    <dbReference type="NCBI Taxonomy" id="3122979"/>
    <lineage>
        <taxon>Bacteria</taxon>
        <taxon>Bacillati</taxon>
        <taxon>Actinomycetota</taxon>
        <taxon>Actinomycetes</taxon>
        <taxon>Bifidobacteriales</taxon>
        <taxon>Bifidobacteriaceae</taxon>
        <taxon>Bifidobacterium</taxon>
    </lineage>
</organism>
<comment type="caution">
    <text evidence="13">The sequence shown here is derived from an EMBL/GenBank/DDBJ whole genome shotgun (WGS) entry which is preliminary data.</text>
</comment>
<dbReference type="Pfam" id="PF02852">
    <property type="entry name" value="Pyr_redox_dim"/>
    <property type="match status" value="1"/>
</dbReference>
<keyword evidence="4 9" id="KW-0274">FAD</keyword>
<evidence type="ECO:0000256" key="4">
    <source>
        <dbReference type="ARBA" id="ARBA00022827"/>
    </source>
</evidence>
<feature type="domain" description="Pyridine nucleotide-disulphide oxidoreductase dimerisation" evidence="11">
    <location>
        <begin position="391"/>
        <end position="505"/>
    </location>
</feature>
<dbReference type="InterPro" id="IPR012999">
    <property type="entry name" value="Pyr_OxRdtase_I_AS"/>
</dbReference>
<dbReference type="InterPro" id="IPR004099">
    <property type="entry name" value="Pyr_nucl-diS_OxRdtase_dimer"/>
</dbReference>
<dbReference type="PIRSF" id="PIRSF000350">
    <property type="entry name" value="Mercury_reductase_MerA"/>
    <property type="match status" value="1"/>
</dbReference>
<evidence type="ECO:0000256" key="7">
    <source>
        <dbReference type="ARBA" id="ARBA00023157"/>
    </source>
</evidence>
<dbReference type="SUPFAM" id="SSF51905">
    <property type="entry name" value="FAD/NAD(P)-binding domain"/>
    <property type="match status" value="1"/>
</dbReference>
<keyword evidence="6" id="KW-0520">NAD</keyword>
<evidence type="ECO:0000256" key="8">
    <source>
        <dbReference type="ARBA" id="ARBA00023284"/>
    </source>
</evidence>
<gene>
    <name evidence="13" type="ORF">V8P97_03120</name>
</gene>
<dbReference type="InterPro" id="IPR036188">
    <property type="entry name" value="FAD/NAD-bd_sf"/>
</dbReference>
<dbReference type="InterPro" id="IPR023753">
    <property type="entry name" value="FAD/NAD-binding_dom"/>
</dbReference>
<dbReference type="PROSITE" id="PS00076">
    <property type="entry name" value="PYRIDINE_REDOX_1"/>
    <property type="match status" value="1"/>
</dbReference>
<evidence type="ECO:0000259" key="11">
    <source>
        <dbReference type="Pfam" id="PF02852"/>
    </source>
</evidence>
<evidence type="ECO:0000313" key="13">
    <source>
        <dbReference type="EMBL" id="MEK0306462.1"/>
    </source>
</evidence>
<keyword evidence="7" id="KW-1015">Disulfide bond</keyword>
<evidence type="ECO:0000313" key="14">
    <source>
        <dbReference type="Proteomes" id="UP001373159"/>
    </source>
</evidence>
<dbReference type="PRINTS" id="PR00411">
    <property type="entry name" value="PNDRDTASEI"/>
</dbReference>
<keyword evidence="14" id="KW-1185">Reference proteome</keyword>
<evidence type="ECO:0000256" key="10">
    <source>
        <dbReference type="SAM" id="MobiDB-lite"/>
    </source>
</evidence>
<dbReference type="PRINTS" id="PR00368">
    <property type="entry name" value="FADPNR"/>
</dbReference>
<evidence type="ECO:0000259" key="12">
    <source>
        <dbReference type="Pfam" id="PF07992"/>
    </source>
</evidence>
<dbReference type="PANTHER" id="PTHR22912:SF151">
    <property type="entry name" value="DIHYDROLIPOYL DEHYDROGENASE, MITOCHONDRIAL"/>
    <property type="match status" value="1"/>
</dbReference>
<dbReference type="InterPro" id="IPR050151">
    <property type="entry name" value="Class-I_Pyr_Nuc-Dis_Oxidored"/>
</dbReference>
<evidence type="ECO:0000256" key="9">
    <source>
        <dbReference type="RuleBase" id="RU003691"/>
    </source>
</evidence>
<proteinExistence type="inferred from homology"/>
<dbReference type="Proteomes" id="UP001373159">
    <property type="component" value="Unassembled WGS sequence"/>
</dbReference>
<evidence type="ECO:0000256" key="6">
    <source>
        <dbReference type="ARBA" id="ARBA00023027"/>
    </source>
</evidence>
<evidence type="ECO:0000256" key="5">
    <source>
        <dbReference type="ARBA" id="ARBA00023002"/>
    </source>
</evidence>
<dbReference type="SUPFAM" id="SSF55424">
    <property type="entry name" value="FAD/NAD-linked reductases, dimerisation (C-terminal) domain"/>
    <property type="match status" value="1"/>
</dbReference>
<keyword evidence="8 9" id="KW-0676">Redox-active center</keyword>
<evidence type="ECO:0000256" key="2">
    <source>
        <dbReference type="ARBA" id="ARBA00007532"/>
    </source>
</evidence>
<evidence type="ECO:0000256" key="1">
    <source>
        <dbReference type="ARBA" id="ARBA00001974"/>
    </source>
</evidence>
<feature type="domain" description="FAD/NAD(P)-binding" evidence="12">
    <location>
        <begin position="17"/>
        <end position="371"/>
    </location>
</feature>
<dbReference type="Gene3D" id="3.30.390.30">
    <property type="match status" value="1"/>
</dbReference>
<dbReference type="Gene3D" id="3.50.50.60">
    <property type="entry name" value="FAD/NAD(P)-binding domain"/>
    <property type="match status" value="2"/>
</dbReference>
<comment type="similarity">
    <text evidence="2 9">Belongs to the class-I pyridine nucleotide-disulfide oxidoreductase family.</text>
</comment>
<dbReference type="InterPro" id="IPR016156">
    <property type="entry name" value="FAD/NAD-linked_Rdtase_dimer_sf"/>
</dbReference>
<comment type="cofactor">
    <cofactor evidence="1">
        <name>FAD</name>
        <dbReference type="ChEBI" id="CHEBI:57692"/>
    </cofactor>
</comment>
<feature type="region of interest" description="Disordered" evidence="10">
    <location>
        <begin position="254"/>
        <end position="301"/>
    </location>
</feature>
<keyword evidence="5 9" id="KW-0560">Oxidoreductase</keyword>
<name>A0ABU8ZMJ1_9BIFI</name>
<sequence>MDQKREAPGLGRPSGTYDVAIIGSGPGGYATALRSAQLGFRVALIEQDHVVGGTCLNRGCVPTKALLTATHAIEEARHAREMGVGLTPEPIDYDRLHAFQQEMVDAMTGGLGDLLSQRKVDVIRGRGSLAGPGRVDVARPDGEPFTLDADNVVLAMGASSRPLPGIPFGGPVIDSDRALSLPRFPDRAVIVGSGAVALEFASMWRAAGSQVTLLIRHDRVLTGWSRRSGQVLTRQLRRRGIDIITGVQCTGVDISQDATPGVSPGQGHSDGDATGEGGITVHYAPNGPKGPDPGQSAEGEESGLIRSDLLLAAVGRRPNTGAPWVGSAGLDLDRAGSVVTDAQGRTNLDHVWAVGDVTPGHQLANRAFQQGITVAEAMAGMDPEPVDDATVPQVVFSTPQAASVGYDRQAAQEDGTLTDVQETIYPMMANSRMRMSGQEGALSLVTACRAEDLDTRVIVGAQIISPQASENIAEVEELIGNRVPLHRAAGLIHPHPTFSETLGEALLKADGRPLHMR</sequence>
<dbReference type="RefSeq" id="WP_340468983.1">
    <property type="nucleotide sequence ID" value="NZ_JBANBB010000001.1"/>
</dbReference>
<dbReference type="EMBL" id="JBANBB010000001">
    <property type="protein sequence ID" value="MEK0306462.1"/>
    <property type="molecule type" value="Genomic_DNA"/>
</dbReference>
<keyword evidence="3 9" id="KW-0285">Flavoprotein</keyword>
<reference evidence="13 14" key="1">
    <citation type="submission" date="2024-02" db="EMBL/GenBank/DDBJ databases">
        <title>Bifidobacterium honeyensis sp. nov., isolated from the comb honey.</title>
        <authorList>
            <person name="Liu W."/>
            <person name="Li Y."/>
        </authorList>
    </citation>
    <scope>NUCLEOTIDE SEQUENCE [LARGE SCALE GENOMIC DNA]</scope>
    <source>
        <strain evidence="13 14">IMAU50988</strain>
    </source>
</reference>
<dbReference type="InterPro" id="IPR001100">
    <property type="entry name" value="Pyr_nuc-diS_OxRdtase"/>
</dbReference>
<dbReference type="Pfam" id="PF07992">
    <property type="entry name" value="Pyr_redox_2"/>
    <property type="match status" value="1"/>
</dbReference>
<protein>
    <submittedName>
        <fullName evidence="13">FAD-dependent oxidoreductase</fullName>
    </submittedName>
</protein>
<dbReference type="PANTHER" id="PTHR22912">
    <property type="entry name" value="DISULFIDE OXIDOREDUCTASE"/>
    <property type="match status" value="1"/>
</dbReference>